<evidence type="ECO:0000313" key="9">
    <source>
        <dbReference type="EMBL" id="KAF4322634.1"/>
    </source>
</evidence>
<dbReference type="InterPro" id="IPR039309">
    <property type="entry name" value="BT1"/>
</dbReference>
<dbReference type="InterPro" id="IPR036259">
    <property type="entry name" value="MFS_trans_sf"/>
</dbReference>
<gene>
    <name evidence="9" type="ORF">G195_004158</name>
</gene>
<dbReference type="GO" id="GO:0016020">
    <property type="term" value="C:membrane"/>
    <property type="evidence" value="ECO:0007669"/>
    <property type="project" value="UniProtKB-SubCell"/>
</dbReference>
<protein>
    <submittedName>
        <fullName evidence="9">Uncharacterized protein</fullName>
    </submittedName>
</protein>
<dbReference type="AlphaFoldDB" id="A0A8J4SBR8"/>
<feature type="transmembrane region" description="Helical" evidence="8">
    <location>
        <begin position="486"/>
        <end position="505"/>
    </location>
</feature>
<feature type="transmembrane region" description="Helical" evidence="8">
    <location>
        <begin position="129"/>
        <end position="149"/>
    </location>
</feature>
<organism evidence="9 10">
    <name type="scientific">Phytophthora kernoviae 00238/432</name>
    <dbReference type="NCBI Taxonomy" id="1284355"/>
    <lineage>
        <taxon>Eukaryota</taxon>
        <taxon>Sar</taxon>
        <taxon>Stramenopiles</taxon>
        <taxon>Oomycota</taxon>
        <taxon>Peronosporomycetes</taxon>
        <taxon>Peronosporales</taxon>
        <taxon>Peronosporaceae</taxon>
        <taxon>Phytophthora</taxon>
    </lineage>
</organism>
<dbReference type="Gene3D" id="1.20.1250.20">
    <property type="entry name" value="MFS general substrate transporter like domains"/>
    <property type="match status" value="1"/>
</dbReference>
<dbReference type="EMBL" id="AOFI03000064">
    <property type="protein sequence ID" value="KAF4322634.1"/>
    <property type="molecule type" value="Genomic_DNA"/>
</dbReference>
<dbReference type="Pfam" id="PF03092">
    <property type="entry name" value="BT1"/>
    <property type="match status" value="1"/>
</dbReference>
<comment type="subcellular location">
    <subcellularLocation>
        <location evidence="1">Membrane</location>
        <topology evidence="1">Multi-pass membrane protein</topology>
    </subcellularLocation>
</comment>
<feature type="transmembrane region" description="Helical" evidence="8">
    <location>
        <begin position="376"/>
        <end position="400"/>
    </location>
</feature>
<feature type="transmembrane region" description="Helical" evidence="8">
    <location>
        <begin position="229"/>
        <end position="249"/>
    </location>
</feature>
<keyword evidence="5 8" id="KW-1133">Transmembrane helix</keyword>
<comment type="caution">
    <text evidence="9">The sequence shown here is derived from an EMBL/GenBank/DDBJ whole genome shotgun (WGS) entry which is preliminary data.</text>
</comment>
<feature type="transmembrane region" description="Helical" evidence="8">
    <location>
        <begin position="525"/>
        <end position="549"/>
    </location>
</feature>
<evidence type="ECO:0000256" key="7">
    <source>
        <dbReference type="SAM" id="MobiDB-lite"/>
    </source>
</evidence>
<comment type="similarity">
    <text evidence="2">Belongs to the major facilitator superfamily. Folate-biopterin transporter (TC 2.A.71) family.</text>
</comment>
<feature type="region of interest" description="Disordered" evidence="7">
    <location>
        <begin position="1"/>
        <end position="21"/>
    </location>
</feature>
<evidence type="ECO:0000256" key="5">
    <source>
        <dbReference type="ARBA" id="ARBA00022989"/>
    </source>
</evidence>
<evidence type="ECO:0000256" key="6">
    <source>
        <dbReference type="ARBA" id="ARBA00023136"/>
    </source>
</evidence>
<feature type="transmembrane region" description="Helical" evidence="8">
    <location>
        <begin position="186"/>
        <end position="208"/>
    </location>
</feature>
<evidence type="ECO:0000256" key="3">
    <source>
        <dbReference type="ARBA" id="ARBA00022448"/>
    </source>
</evidence>
<reference evidence="9" key="2">
    <citation type="submission" date="2020-02" db="EMBL/GenBank/DDBJ databases">
        <authorList>
            <person name="Studholme D.J."/>
        </authorList>
    </citation>
    <scope>NUCLEOTIDE SEQUENCE</scope>
    <source>
        <strain evidence="9">00238/432</strain>
    </source>
</reference>
<name>A0A8J4SBR8_9STRA</name>
<dbReference type="SUPFAM" id="SSF103473">
    <property type="entry name" value="MFS general substrate transporter"/>
    <property type="match status" value="1"/>
</dbReference>
<evidence type="ECO:0000256" key="1">
    <source>
        <dbReference type="ARBA" id="ARBA00004141"/>
    </source>
</evidence>
<proteinExistence type="inferred from homology"/>
<feature type="transmembrane region" description="Helical" evidence="8">
    <location>
        <begin position="60"/>
        <end position="81"/>
    </location>
</feature>
<sequence>MAFQAPTPTETSAKASELLEKSKSPSNYFDLKTPEDYDEDIESGALRAGGAPSIWSMRNIGVLVSFCCVTVVYGMSLSILYAVMNNYLYMSGLLVATAKALVQIPRVLRVFLSALSDIYPIFGYRRRPYMVIGWSVAFVACFIMAVIPLGDPYYEDASLEDIDLADMTSEQLALVHTDAPHQGTKFIFLFMLANLGAVIAYGPTYGIFIELSQREPEHIRGRLQTNVFMVRNALAIVTAFLTGLCLNSTEYGGTFSWSIGFNGIMWICTAVCLITIPFCWFCVAEEKVEQTKSIGTFYKEIYEVIQQQPFYRLFIFRYFTKILGSVSVTASSNIQSIYAQVTPLNDGLAACLSQVLVVAGIFSIKKWGLQWNWQYLAIFSQLFAVFVDAFPTYFTIWNVFRSQWFWLGVPLLEDFVGEFVDYATTITMVEIADPGREATSMGFLGSITAAAKPFGTVITKSVDSYFDIGQTALKRDDHAVHMDLSYAYIIAYLFNIVAVVFAFLLPRQKHEAQAMKQNGGKSKLIGTVSVVIFLFSVAWAIMTHLLSLWDSTSCLRIAGGRLFFICRYVYLMLNTLL</sequence>
<evidence type="ECO:0000256" key="4">
    <source>
        <dbReference type="ARBA" id="ARBA00022692"/>
    </source>
</evidence>
<accession>A0A8J4SBR8</accession>
<evidence type="ECO:0000256" key="8">
    <source>
        <dbReference type="SAM" id="Phobius"/>
    </source>
</evidence>
<evidence type="ECO:0000313" key="10">
    <source>
        <dbReference type="Proteomes" id="UP000702964"/>
    </source>
</evidence>
<keyword evidence="4 8" id="KW-0812">Transmembrane</keyword>
<dbReference type="PANTHER" id="PTHR31585:SF5">
    <property type="entry name" value="RNA-BINDING S4 DOMAIN-CONTAINING PROTEIN"/>
    <property type="match status" value="1"/>
</dbReference>
<feature type="transmembrane region" description="Helical" evidence="8">
    <location>
        <begin position="255"/>
        <end position="283"/>
    </location>
</feature>
<keyword evidence="3" id="KW-0813">Transport</keyword>
<dbReference type="PANTHER" id="PTHR31585">
    <property type="entry name" value="FOLATE-BIOPTERIN TRANSPORTER 1, CHLOROPLASTIC"/>
    <property type="match status" value="1"/>
</dbReference>
<reference evidence="9" key="1">
    <citation type="journal article" date="2015" name="Genom Data">
        <title>Draft genome sequences of Phytophthora kernoviae and Phytophthora ramorum lineage EU2 from Scotland.</title>
        <authorList>
            <person name="Sambles C."/>
            <person name="Schlenzig A."/>
            <person name="O'Neill P."/>
            <person name="Grant M."/>
            <person name="Studholme D.J."/>
        </authorList>
    </citation>
    <scope>NUCLEOTIDE SEQUENCE</scope>
    <source>
        <strain evidence="9">00238/432</strain>
    </source>
</reference>
<feature type="compositionally biased region" description="Polar residues" evidence="7">
    <location>
        <begin position="1"/>
        <end position="14"/>
    </location>
</feature>
<evidence type="ECO:0000256" key="2">
    <source>
        <dbReference type="ARBA" id="ARBA00007015"/>
    </source>
</evidence>
<dbReference type="Proteomes" id="UP000702964">
    <property type="component" value="Unassembled WGS sequence"/>
</dbReference>
<keyword evidence="6 8" id="KW-0472">Membrane</keyword>